<dbReference type="InterPro" id="IPR036638">
    <property type="entry name" value="HLH_DNA-bd_sf"/>
</dbReference>
<organism evidence="8 11">
    <name type="scientific">Medicago truncatula</name>
    <name type="common">Barrel medic</name>
    <name type="synonym">Medicago tribuloides</name>
    <dbReference type="NCBI Taxonomy" id="3880"/>
    <lineage>
        <taxon>Eukaryota</taxon>
        <taxon>Viridiplantae</taxon>
        <taxon>Streptophyta</taxon>
        <taxon>Embryophyta</taxon>
        <taxon>Tracheophyta</taxon>
        <taxon>Spermatophyta</taxon>
        <taxon>Magnoliopsida</taxon>
        <taxon>eudicotyledons</taxon>
        <taxon>Gunneridae</taxon>
        <taxon>Pentapetalae</taxon>
        <taxon>rosids</taxon>
        <taxon>fabids</taxon>
        <taxon>Fabales</taxon>
        <taxon>Fabaceae</taxon>
        <taxon>Papilionoideae</taxon>
        <taxon>50 kb inversion clade</taxon>
        <taxon>NPAAA clade</taxon>
        <taxon>Hologalegina</taxon>
        <taxon>IRL clade</taxon>
        <taxon>Trifolieae</taxon>
        <taxon>Medicago</taxon>
    </lineage>
</organism>
<dbReference type="Proteomes" id="UP000002051">
    <property type="component" value="Chromosome 4"/>
</dbReference>
<dbReference type="EMBL" id="PSQE01000004">
    <property type="protein sequence ID" value="RHN63093.1"/>
    <property type="molecule type" value="Genomic_DNA"/>
</dbReference>
<sequence length="328" mass="37233">MIQISSTNYMPEFGLMEDTTLFSDHEYQMDSYAFQFDDMAYFKSFSESPQESTYSSHTNINNKRIHSESTQNSSFPTQSPDQSVASATPPTKLLKASPKIISFDYSNNDSKVKKPKTEIGYGENLNFGSVISQGDYYKRENKVSAVNRNPMQARDHVIAERKRREKLSQRFIALSSILPGLKKMDKATILEDAIKHMKQLQERVKTLEEQVADKKVESAVFVKRSILFDNNDSSSCDENSDQSLPKIEARVSGKDMLIRIHGDKHCGRSAAAILNLLEKHHLTVQSSSILPFGNNYVDITIVAQMNKEYCLTIKDLVRSINQVLRQLI</sequence>
<dbReference type="GO" id="GO:0046983">
    <property type="term" value="F:protein dimerization activity"/>
    <property type="evidence" value="ECO:0007669"/>
    <property type="project" value="InterPro"/>
</dbReference>
<dbReference type="PaxDb" id="3880-AES90789"/>
<reference evidence="12" key="4">
    <citation type="journal article" date="2018" name="Nat. Plants">
        <title>Whole-genome landscape of Medicago truncatula symbiotic genes.</title>
        <authorList>
            <person name="Pecrix Y."/>
            <person name="Staton S.E."/>
            <person name="Sallet E."/>
            <person name="Lelandais-Briere C."/>
            <person name="Moreau S."/>
            <person name="Carrere S."/>
            <person name="Blein T."/>
            <person name="Jardinaud M.F."/>
            <person name="Latrasse D."/>
            <person name="Zouine M."/>
            <person name="Zahm M."/>
            <person name="Kreplak J."/>
            <person name="Mayjonade B."/>
            <person name="Satge C."/>
            <person name="Perez M."/>
            <person name="Cauet S."/>
            <person name="Marande W."/>
            <person name="Chantry-Darmon C."/>
            <person name="Lopez-Roques C."/>
            <person name="Bouchez O."/>
            <person name="Berard A."/>
            <person name="Debelle F."/>
            <person name="Munos S."/>
            <person name="Bendahmane A."/>
            <person name="Berges H."/>
            <person name="Niebel A."/>
            <person name="Buitink J."/>
            <person name="Frugier F."/>
            <person name="Benhamed M."/>
            <person name="Crespi M."/>
            <person name="Gouzy J."/>
            <person name="Gamas P."/>
        </authorList>
    </citation>
    <scope>NUCLEOTIDE SEQUENCE [LARGE SCALE GENOMIC DNA]</scope>
    <source>
        <strain evidence="12">cv. Jemalong A17</strain>
    </source>
</reference>
<dbReference type="KEGG" id="mtr:11407280"/>
<dbReference type="AlphaFoldDB" id="G7JGD6"/>
<evidence type="ECO:0000313" key="9">
    <source>
        <dbReference type="EMBL" id="RHN63093.1"/>
    </source>
</evidence>
<dbReference type="EnsemblPlants" id="AES90789">
    <property type="protein sequence ID" value="AES90789"/>
    <property type="gene ID" value="MTR_4g097940"/>
</dbReference>
<feature type="domain" description="BHLH" evidence="7">
    <location>
        <begin position="151"/>
        <end position="200"/>
    </location>
</feature>
<dbReference type="InterPro" id="IPR011598">
    <property type="entry name" value="bHLH_dom"/>
</dbReference>
<dbReference type="SMART" id="SM00353">
    <property type="entry name" value="HLH"/>
    <property type="match status" value="1"/>
</dbReference>
<dbReference type="PANTHER" id="PTHR45959:SF73">
    <property type="entry name" value="TRANSCRIPTION FACTOR BHLH25"/>
    <property type="match status" value="1"/>
</dbReference>
<dbReference type="Gene3D" id="4.10.280.10">
    <property type="entry name" value="Helix-loop-helix DNA-binding domain"/>
    <property type="match status" value="1"/>
</dbReference>
<dbReference type="CDD" id="cd11452">
    <property type="entry name" value="bHLH_AtNAI1_like"/>
    <property type="match status" value="1"/>
</dbReference>
<evidence type="ECO:0000256" key="5">
    <source>
        <dbReference type="SAM" id="Coils"/>
    </source>
</evidence>
<name>G7JGD6_MEDTR</name>
<keyword evidence="2" id="KW-0805">Transcription regulation</keyword>
<reference evidence="8 11" key="2">
    <citation type="journal article" date="2014" name="BMC Genomics">
        <title>An improved genome release (version Mt4.0) for the model legume Medicago truncatula.</title>
        <authorList>
            <person name="Tang H."/>
            <person name="Krishnakumar V."/>
            <person name="Bidwell S."/>
            <person name="Rosen B."/>
            <person name="Chan A."/>
            <person name="Zhou S."/>
            <person name="Gentzbittel L."/>
            <person name="Childs K.L."/>
            <person name="Yandell M."/>
            <person name="Gundlach H."/>
            <person name="Mayer K.F."/>
            <person name="Schwartz D.C."/>
            <person name="Town C.D."/>
        </authorList>
    </citation>
    <scope>GENOME REANNOTATION</scope>
    <source>
        <strain evidence="10 11">cv. Jemalong A17</strain>
    </source>
</reference>
<dbReference type="SUPFAM" id="SSF47459">
    <property type="entry name" value="HLH, helix-loop-helix DNA-binding domain"/>
    <property type="match status" value="1"/>
</dbReference>
<keyword evidence="4" id="KW-0539">Nucleus</keyword>
<protein>
    <submittedName>
        <fullName evidence="8">Basic helix loop helix (BHLH) DNA-binding family protein</fullName>
    </submittedName>
    <submittedName>
        <fullName evidence="9">Putative transcription factor bHLH family</fullName>
    </submittedName>
</protein>
<keyword evidence="5" id="KW-0175">Coiled coil</keyword>
<dbReference type="STRING" id="3880.G7JGD6"/>
<proteinExistence type="predicted"/>
<dbReference type="OMA" id="YDTTHIT"/>
<keyword evidence="3" id="KW-0804">Transcription</keyword>
<evidence type="ECO:0000259" key="7">
    <source>
        <dbReference type="PROSITE" id="PS50888"/>
    </source>
</evidence>
<reference evidence="8 11" key="1">
    <citation type="journal article" date="2011" name="Nature">
        <title>The Medicago genome provides insight into the evolution of rhizobial symbioses.</title>
        <authorList>
            <person name="Young N.D."/>
            <person name="Debelle F."/>
            <person name="Oldroyd G.E."/>
            <person name="Geurts R."/>
            <person name="Cannon S.B."/>
            <person name="Udvardi M.K."/>
            <person name="Benedito V.A."/>
            <person name="Mayer K.F."/>
            <person name="Gouzy J."/>
            <person name="Schoof H."/>
            <person name="Van de Peer Y."/>
            <person name="Proost S."/>
            <person name="Cook D.R."/>
            <person name="Meyers B.C."/>
            <person name="Spannagl M."/>
            <person name="Cheung F."/>
            <person name="De Mita S."/>
            <person name="Krishnakumar V."/>
            <person name="Gundlach H."/>
            <person name="Zhou S."/>
            <person name="Mudge J."/>
            <person name="Bharti A.K."/>
            <person name="Murray J.D."/>
            <person name="Naoumkina M.A."/>
            <person name="Rosen B."/>
            <person name="Silverstein K.A."/>
            <person name="Tang H."/>
            <person name="Rombauts S."/>
            <person name="Zhao P.X."/>
            <person name="Zhou P."/>
            <person name="Barbe V."/>
            <person name="Bardou P."/>
            <person name="Bechner M."/>
            <person name="Bellec A."/>
            <person name="Berger A."/>
            <person name="Berges H."/>
            <person name="Bidwell S."/>
            <person name="Bisseling T."/>
            <person name="Choisne N."/>
            <person name="Couloux A."/>
            <person name="Denny R."/>
            <person name="Deshpande S."/>
            <person name="Dai X."/>
            <person name="Doyle J.J."/>
            <person name="Dudez A.M."/>
            <person name="Farmer A.D."/>
            <person name="Fouteau S."/>
            <person name="Franken C."/>
            <person name="Gibelin C."/>
            <person name="Gish J."/>
            <person name="Goldstein S."/>
            <person name="Gonzalez A.J."/>
            <person name="Green P.J."/>
            <person name="Hallab A."/>
            <person name="Hartog M."/>
            <person name="Hua A."/>
            <person name="Humphray S.J."/>
            <person name="Jeong D.H."/>
            <person name="Jing Y."/>
            <person name="Jocker A."/>
            <person name="Kenton S.M."/>
            <person name="Kim D.J."/>
            <person name="Klee K."/>
            <person name="Lai H."/>
            <person name="Lang C."/>
            <person name="Lin S."/>
            <person name="Macmil S.L."/>
            <person name="Magdelenat G."/>
            <person name="Matthews L."/>
            <person name="McCorrison J."/>
            <person name="Monaghan E.L."/>
            <person name="Mun J.H."/>
            <person name="Najar F.Z."/>
            <person name="Nicholson C."/>
            <person name="Noirot C."/>
            <person name="O'Bleness M."/>
            <person name="Paule C.R."/>
            <person name="Poulain J."/>
            <person name="Prion F."/>
            <person name="Qin B."/>
            <person name="Qu C."/>
            <person name="Retzel E.F."/>
            <person name="Riddle C."/>
            <person name="Sallet E."/>
            <person name="Samain S."/>
            <person name="Samson N."/>
            <person name="Sanders I."/>
            <person name="Saurat O."/>
            <person name="Scarpelli C."/>
            <person name="Schiex T."/>
            <person name="Segurens B."/>
            <person name="Severin A.J."/>
            <person name="Sherrier D.J."/>
            <person name="Shi R."/>
            <person name="Sims S."/>
            <person name="Singer S.R."/>
            <person name="Sinharoy S."/>
            <person name="Sterck L."/>
            <person name="Viollet A."/>
            <person name="Wang B.B."/>
            <person name="Wang K."/>
            <person name="Wang M."/>
            <person name="Wang X."/>
            <person name="Warfsmann J."/>
            <person name="Weissenbach J."/>
            <person name="White D.D."/>
            <person name="White J.D."/>
            <person name="Wiley G.B."/>
            <person name="Wincker P."/>
            <person name="Xing Y."/>
            <person name="Yang L."/>
            <person name="Yao Z."/>
            <person name="Ying F."/>
            <person name="Zhai J."/>
            <person name="Zhou L."/>
            <person name="Zuber A."/>
            <person name="Denarie J."/>
            <person name="Dixon R.A."/>
            <person name="May G.D."/>
            <person name="Schwartz D.C."/>
            <person name="Rogers J."/>
            <person name="Quetier F."/>
            <person name="Town C.D."/>
            <person name="Roe B.A."/>
        </authorList>
    </citation>
    <scope>NUCLEOTIDE SEQUENCE [LARGE SCALE GENOMIC DNA]</scope>
    <source>
        <strain evidence="8">A17</strain>
        <strain evidence="10 11">cv. Jemalong A17</strain>
    </source>
</reference>
<dbReference type="InterPro" id="IPR052610">
    <property type="entry name" value="bHLH_transcription_regulator"/>
</dbReference>
<keyword evidence="8" id="KW-0238">DNA-binding</keyword>
<gene>
    <name evidence="10" type="primary">11407280</name>
    <name evidence="8" type="ordered locus">MTR_4g097940</name>
    <name evidence="9" type="ORF">MtrunA17_Chr4g0054561</name>
</gene>
<feature type="compositionally biased region" description="Polar residues" evidence="6">
    <location>
        <begin position="67"/>
        <end position="89"/>
    </location>
</feature>
<dbReference type="EMBL" id="CM001220">
    <property type="protein sequence ID" value="AES90789.1"/>
    <property type="molecule type" value="Genomic_DNA"/>
</dbReference>
<evidence type="ECO:0000256" key="3">
    <source>
        <dbReference type="ARBA" id="ARBA00023163"/>
    </source>
</evidence>
<dbReference type="GO" id="GO:0005634">
    <property type="term" value="C:nucleus"/>
    <property type="evidence" value="ECO:0007669"/>
    <property type="project" value="UniProtKB-SubCell"/>
</dbReference>
<evidence type="ECO:0000256" key="6">
    <source>
        <dbReference type="SAM" id="MobiDB-lite"/>
    </source>
</evidence>
<dbReference type="Gramene" id="rna25751">
    <property type="protein sequence ID" value="RHN63093.1"/>
    <property type="gene ID" value="gene25751"/>
</dbReference>
<evidence type="ECO:0000256" key="1">
    <source>
        <dbReference type="ARBA" id="ARBA00004123"/>
    </source>
</evidence>
<evidence type="ECO:0000313" key="11">
    <source>
        <dbReference type="Proteomes" id="UP000002051"/>
    </source>
</evidence>
<evidence type="ECO:0000313" key="8">
    <source>
        <dbReference type="EMBL" id="AES90789.1"/>
    </source>
</evidence>
<evidence type="ECO:0000256" key="4">
    <source>
        <dbReference type="ARBA" id="ARBA00023242"/>
    </source>
</evidence>
<dbReference type="GO" id="GO:0003677">
    <property type="term" value="F:DNA binding"/>
    <property type="evidence" value="ECO:0007669"/>
    <property type="project" value="UniProtKB-KW"/>
</dbReference>
<dbReference type="PANTHER" id="PTHR45959">
    <property type="entry name" value="BHLH TRANSCRIPTION FACTOR"/>
    <property type="match status" value="1"/>
</dbReference>
<dbReference type="eggNOG" id="ENOG502QUSQ">
    <property type="taxonomic scope" value="Eukaryota"/>
</dbReference>
<reference evidence="9" key="5">
    <citation type="journal article" date="2018" name="Nat. Plants">
        <title>Whole-genome landscape of Medicago truncatula symbiotic genes.</title>
        <authorList>
            <person name="Pecrix Y."/>
            <person name="Gamas P."/>
            <person name="Carrere S."/>
        </authorList>
    </citation>
    <scope>NUCLEOTIDE SEQUENCE</scope>
    <source>
        <tissue evidence="9">Leaves</tissue>
    </source>
</reference>
<reference evidence="10" key="3">
    <citation type="submission" date="2015-04" db="UniProtKB">
        <authorList>
            <consortium name="EnsemblPlants"/>
        </authorList>
    </citation>
    <scope>IDENTIFICATION</scope>
    <source>
        <strain evidence="10">cv. Jemalong A17</strain>
    </source>
</reference>
<evidence type="ECO:0000256" key="2">
    <source>
        <dbReference type="ARBA" id="ARBA00023015"/>
    </source>
</evidence>
<feature type="coiled-coil region" evidence="5">
    <location>
        <begin position="190"/>
        <end position="217"/>
    </location>
</feature>
<evidence type="ECO:0000313" key="12">
    <source>
        <dbReference type="Proteomes" id="UP000265566"/>
    </source>
</evidence>
<dbReference type="OrthoDB" id="690068at2759"/>
<keyword evidence="11" id="KW-1185">Reference proteome</keyword>
<dbReference type="Pfam" id="PF00010">
    <property type="entry name" value="HLH"/>
    <property type="match status" value="1"/>
</dbReference>
<evidence type="ECO:0000313" key="10">
    <source>
        <dbReference type="EnsemblPlants" id="AES90789"/>
    </source>
</evidence>
<dbReference type="PROSITE" id="PS50888">
    <property type="entry name" value="BHLH"/>
    <property type="match status" value="1"/>
</dbReference>
<dbReference type="HOGENOM" id="CLU_046481_0_1_1"/>
<dbReference type="Proteomes" id="UP000265566">
    <property type="component" value="Chromosome 4"/>
</dbReference>
<accession>G7JGD6</accession>
<feature type="region of interest" description="Disordered" evidence="6">
    <location>
        <begin position="67"/>
        <end position="90"/>
    </location>
</feature>
<comment type="subcellular location">
    <subcellularLocation>
        <location evidence="1">Nucleus</location>
    </subcellularLocation>
</comment>